<evidence type="ECO:0000313" key="4">
    <source>
        <dbReference type="Proteomes" id="UP000601027"/>
    </source>
</evidence>
<accession>A0ABS1XWD4</accession>
<comment type="similarity">
    <text evidence="2">Belongs to the CDP-alcohol phosphatidyltransferase class-I family.</text>
</comment>
<keyword evidence="4" id="KW-1185">Reference proteome</keyword>
<evidence type="ECO:0000313" key="3">
    <source>
        <dbReference type="EMBL" id="MBM0233586.1"/>
    </source>
</evidence>
<organism evidence="3 4">
    <name type="scientific">Micromonospora parastrephiae</name>
    <dbReference type="NCBI Taxonomy" id="2806101"/>
    <lineage>
        <taxon>Bacteria</taxon>
        <taxon>Bacillati</taxon>
        <taxon>Actinomycetota</taxon>
        <taxon>Actinomycetes</taxon>
        <taxon>Micromonosporales</taxon>
        <taxon>Micromonosporaceae</taxon>
        <taxon>Micromonospora</taxon>
    </lineage>
</organism>
<dbReference type="PROSITE" id="PS00379">
    <property type="entry name" value="CDP_ALCOHOL_P_TRANSF"/>
    <property type="match status" value="1"/>
</dbReference>
<reference evidence="3 4" key="1">
    <citation type="submission" date="2021-01" db="EMBL/GenBank/DDBJ databases">
        <title>Draft genome sequence of Micromonospora sp. strain STR1_7.</title>
        <authorList>
            <person name="Karlyshev A."/>
            <person name="Jawad R."/>
        </authorList>
    </citation>
    <scope>NUCLEOTIDE SEQUENCE [LARGE SCALE GENOMIC DNA]</scope>
    <source>
        <strain evidence="3 4">STR1-7</strain>
    </source>
</reference>
<dbReference type="Proteomes" id="UP000601027">
    <property type="component" value="Unassembled WGS sequence"/>
</dbReference>
<evidence type="ECO:0000256" key="2">
    <source>
        <dbReference type="RuleBase" id="RU003750"/>
    </source>
</evidence>
<keyword evidence="1 2" id="KW-0808">Transferase</keyword>
<dbReference type="Pfam" id="PF01066">
    <property type="entry name" value="CDP-OH_P_transf"/>
    <property type="match status" value="1"/>
</dbReference>
<sequence>MPTVRSGPVIGLSAQLAVLAGLAATVGLGGAGWLVGSGYAVVTCLALSRGLRRAGASRLGPADRVTLTRAVLVGAVTALVADSFTRPTPVALLVAVSAVALLLDAVDGQVARRTGTVSALGARFDMEVDAFLILVLSVYVAPSAGAWVLAIGAMRYAFVAAMPVLPWLDGALPPRFWRKVVAATQGVLLAVAAARVLPEPWTTLVLVAALALLVESFGRDVAWLWRHRPVPRQPRPAPVPAPVTTRVVAPLVPAPVALPLLPSGGHTPVVVPPLLPVPVRGEIRSNISLVEPDGTVTKVNEPGPELDT</sequence>
<dbReference type="EMBL" id="JAEVHM010000086">
    <property type="protein sequence ID" value="MBM0233586.1"/>
    <property type="molecule type" value="Genomic_DNA"/>
</dbReference>
<gene>
    <name evidence="3" type="ORF">JNW91_18025</name>
</gene>
<dbReference type="InterPro" id="IPR043130">
    <property type="entry name" value="CDP-OH_PTrfase_TM_dom"/>
</dbReference>
<proteinExistence type="inferred from homology"/>
<protein>
    <submittedName>
        <fullName evidence="3">CDP-alcohol phosphatidyltransferase family protein</fullName>
    </submittedName>
</protein>
<evidence type="ECO:0000256" key="1">
    <source>
        <dbReference type="ARBA" id="ARBA00022679"/>
    </source>
</evidence>
<comment type="caution">
    <text evidence="3">The sequence shown here is derived from an EMBL/GenBank/DDBJ whole genome shotgun (WGS) entry which is preliminary data.</text>
</comment>
<dbReference type="Gene3D" id="1.20.120.1760">
    <property type="match status" value="1"/>
</dbReference>
<dbReference type="InterPro" id="IPR000462">
    <property type="entry name" value="CDP-OH_P_trans"/>
</dbReference>
<feature type="non-terminal residue" evidence="3">
    <location>
        <position position="308"/>
    </location>
</feature>
<name>A0ABS1XWD4_9ACTN</name>
<dbReference type="InterPro" id="IPR048254">
    <property type="entry name" value="CDP_ALCOHOL_P_TRANSF_CS"/>
</dbReference>